<feature type="region of interest" description="Disordered" evidence="5">
    <location>
        <begin position="146"/>
        <end position="169"/>
    </location>
</feature>
<evidence type="ECO:0000259" key="8">
    <source>
        <dbReference type="Pfam" id="PF20877"/>
    </source>
</evidence>
<feature type="domain" description="Anoctamin transmembrane" evidence="7">
    <location>
        <begin position="212"/>
        <end position="683"/>
    </location>
</feature>
<keyword evidence="3 6" id="KW-1133">Transmembrane helix</keyword>
<feature type="transmembrane region" description="Helical" evidence="6">
    <location>
        <begin position="362"/>
        <end position="385"/>
    </location>
</feature>
<reference evidence="9 10" key="1">
    <citation type="journal article" date="2024" name="IMA Fungus">
        <title>IMA Genome - F19 : A genome assembly and annotation guide to empower mycologists, including annotated draft genome sequences of Ceratocystis pirilliformis, Diaporthe australafricana, Fusarium ophioides, Paecilomyces lecythidis, and Sporothrix stenoceras.</title>
        <authorList>
            <person name="Aylward J."/>
            <person name="Wilson A.M."/>
            <person name="Visagie C.M."/>
            <person name="Spraker J."/>
            <person name="Barnes I."/>
            <person name="Buitendag C."/>
            <person name="Ceriani C."/>
            <person name="Del Mar Angel L."/>
            <person name="du Plessis D."/>
            <person name="Fuchs T."/>
            <person name="Gasser K."/>
            <person name="Kramer D."/>
            <person name="Li W."/>
            <person name="Munsamy K."/>
            <person name="Piso A."/>
            <person name="Price J.L."/>
            <person name="Sonnekus B."/>
            <person name="Thomas C."/>
            <person name="van der Nest A."/>
            <person name="van Dijk A."/>
            <person name="van Heerden A."/>
            <person name="van Vuuren N."/>
            <person name="Yilmaz N."/>
            <person name="Duong T.A."/>
            <person name="van der Merwe N.A."/>
            <person name="Wingfield M.J."/>
            <person name="Wingfield B.D."/>
        </authorList>
    </citation>
    <scope>NUCLEOTIDE SEQUENCE [LARGE SCALE GENOMIC DNA]</scope>
    <source>
        <strain evidence="9 10">CMW 5346</strain>
    </source>
</reference>
<evidence type="ECO:0000256" key="1">
    <source>
        <dbReference type="ARBA" id="ARBA00004141"/>
    </source>
</evidence>
<evidence type="ECO:0000256" key="3">
    <source>
        <dbReference type="ARBA" id="ARBA00022989"/>
    </source>
</evidence>
<keyword evidence="4 6" id="KW-0472">Membrane</keyword>
<dbReference type="Proteomes" id="UP001583186">
    <property type="component" value="Unassembled WGS sequence"/>
</dbReference>
<feature type="domain" description="Anoctamin alpha-beta plait" evidence="8">
    <location>
        <begin position="23"/>
        <end position="151"/>
    </location>
</feature>
<dbReference type="InterPro" id="IPR049452">
    <property type="entry name" value="Anoctamin_TM"/>
</dbReference>
<feature type="transmembrane region" description="Helical" evidence="6">
    <location>
        <begin position="405"/>
        <end position="429"/>
    </location>
</feature>
<feature type="transmembrane region" description="Helical" evidence="6">
    <location>
        <begin position="327"/>
        <end position="350"/>
    </location>
</feature>
<comment type="caution">
    <text evidence="9">The sequence shown here is derived from an EMBL/GenBank/DDBJ whole genome shotgun (WGS) entry which is preliminary data.</text>
</comment>
<dbReference type="InterPro" id="IPR007632">
    <property type="entry name" value="Anoctamin"/>
</dbReference>
<feature type="transmembrane region" description="Helical" evidence="6">
    <location>
        <begin position="220"/>
        <end position="246"/>
    </location>
</feature>
<name>A0ABR3YTU7_9PEZI</name>
<accession>A0ABR3YTU7</accession>
<keyword evidence="10" id="KW-1185">Reference proteome</keyword>
<evidence type="ECO:0000259" key="7">
    <source>
        <dbReference type="Pfam" id="PF04547"/>
    </source>
</evidence>
<dbReference type="Pfam" id="PF04547">
    <property type="entry name" value="Anoctamin"/>
    <property type="match status" value="1"/>
</dbReference>
<feature type="transmembrane region" description="Helical" evidence="6">
    <location>
        <begin position="606"/>
        <end position="628"/>
    </location>
</feature>
<proteinExistence type="predicted"/>
<gene>
    <name evidence="9" type="ORF">Sste5346_007652</name>
</gene>
<evidence type="ECO:0000256" key="6">
    <source>
        <dbReference type="SAM" id="Phobius"/>
    </source>
</evidence>
<sequence>MASISDIYGHGAADKPELNNNFHVDYVIHFLIPPKEREEAEAAFIQVIQALANAGFATEVRPGGDRASLLIFCKIASEKLLRAQIYRSRLQDYLYGIRTTAPPSRKNQGGVDVDFDSYFADEPVSEAERLRLAYLLITKPRAEGGAGITPKGTLGESSSPAKGGPGARQTNVGTQNKFVASIFPLHDHAFNRAWLRKWSTKYMLDAADLDAIRDKFGERVAFYFAFMQSYFSFLLFPATFGFFAWLTIGQFSWIYATVNCLWSIVFFEYWKKREVDLAVQWGVHGVSKIQLARPQFRYEREAKDPVTGETVKIYSPFRRLSYQLLQVPFALACVAVLGGLIILCFSIEIFMTEIYGGPFKQYLTFLPTILLTVFLPLLTGVLTNFAEQLTNLENYETQDDHQAAFVQKIFVINFITSYLPVFLTAFVYVPFGKVLVPYLDIFQITTQRLTGDDKTDHAAHKAAFQVNPHRLTQQVIYLTVTAQVVNFLTEAVVPYVKRKVFKAVKDVSEEIAHRGQADHLTKDVPEEAAFLERVRNEATLDVYDVTIDYREMVVQFGYLSLFSVVWPLTACSFLVNNWVEARSDAMKIAISSQRPIPWRGDSIGPWLTSLGFLSWLGSITSAAIVFLFRSNTFGPDHSPWDIKAWALLLSIIFSEQVYHTLRGVVHYVVDKLDSPGLQKERAERFALRKLVLAESLGEAEAEKAMGGAGVAGPGVMDGEKITREAVEAEARELSAKGQDTPEEVFWLRQRGPSESVEVGRTLIAEFTVANGNGNGNNGNNGHNNNTNNKSTTVPTPVKEL</sequence>
<feature type="region of interest" description="Disordered" evidence="5">
    <location>
        <begin position="769"/>
        <end position="800"/>
    </location>
</feature>
<evidence type="ECO:0008006" key="11">
    <source>
        <dbReference type="Google" id="ProtNLM"/>
    </source>
</evidence>
<evidence type="ECO:0000313" key="9">
    <source>
        <dbReference type="EMBL" id="KAL1891389.1"/>
    </source>
</evidence>
<dbReference type="PANTHER" id="PTHR12308:SF73">
    <property type="entry name" value="ANOCTAMIN"/>
    <property type="match status" value="1"/>
</dbReference>
<dbReference type="PANTHER" id="PTHR12308">
    <property type="entry name" value="ANOCTAMIN"/>
    <property type="match status" value="1"/>
</dbReference>
<feature type="compositionally biased region" description="Low complexity" evidence="5">
    <location>
        <begin position="779"/>
        <end position="788"/>
    </location>
</feature>
<dbReference type="InterPro" id="IPR049456">
    <property type="entry name" value="Anoctamin_N_fung"/>
</dbReference>
<dbReference type="EMBL" id="JAWCUI010000053">
    <property type="protein sequence ID" value="KAL1891389.1"/>
    <property type="molecule type" value="Genomic_DNA"/>
</dbReference>
<evidence type="ECO:0000256" key="4">
    <source>
        <dbReference type="ARBA" id="ARBA00023136"/>
    </source>
</evidence>
<evidence type="ECO:0000313" key="10">
    <source>
        <dbReference type="Proteomes" id="UP001583186"/>
    </source>
</evidence>
<organism evidence="9 10">
    <name type="scientific">Sporothrix stenoceras</name>
    <dbReference type="NCBI Taxonomy" id="5173"/>
    <lineage>
        <taxon>Eukaryota</taxon>
        <taxon>Fungi</taxon>
        <taxon>Dikarya</taxon>
        <taxon>Ascomycota</taxon>
        <taxon>Pezizomycotina</taxon>
        <taxon>Sordariomycetes</taxon>
        <taxon>Sordariomycetidae</taxon>
        <taxon>Ophiostomatales</taxon>
        <taxon>Ophiostomataceae</taxon>
        <taxon>Sporothrix</taxon>
    </lineage>
</organism>
<feature type="transmembrane region" description="Helical" evidence="6">
    <location>
        <begin position="556"/>
        <end position="575"/>
    </location>
</feature>
<feature type="transmembrane region" description="Helical" evidence="6">
    <location>
        <begin position="475"/>
        <end position="496"/>
    </location>
</feature>
<feature type="transmembrane region" description="Helical" evidence="6">
    <location>
        <begin position="252"/>
        <end position="270"/>
    </location>
</feature>
<comment type="subcellular location">
    <subcellularLocation>
        <location evidence="1">Membrane</location>
        <topology evidence="1">Multi-pass membrane protein</topology>
    </subcellularLocation>
</comment>
<evidence type="ECO:0000256" key="5">
    <source>
        <dbReference type="SAM" id="MobiDB-lite"/>
    </source>
</evidence>
<evidence type="ECO:0000256" key="2">
    <source>
        <dbReference type="ARBA" id="ARBA00022692"/>
    </source>
</evidence>
<keyword evidence="2 6" id="KW-0812">Transmembrane</keyword>
<dbReference type="Pfam" id="PF20877">
    <property type="entry name" value="Anoctamin_N"/>
    <property type="match status" value="1"/>
</dbReference>
<protein>
    <recommendedName>
        <fullName evidence="11">Plasma membrane channel protein</fullName>
    </recommendedName>
</protein>